<sequence>MQANEHDIEHASDGDGVLDAREQRDLDVLTKRYEKLCEPGPIAKAGRKAVKLIPSAVKDQAGRIGHAISEQELYQQAMDVVAKGFKVLEQQAARLTVTPGVVVRQVNEVTDGIDIEAIDDVCMARSYDIARLVNAERGRNLLIAAAEGGATGAAGFAGIPFNLALSTFCYYRAVQSIALYYGFDTKNDAEELVIAGEVLTQAMDPGHGSGEMGSVIGKIMLLSEAQTVKEAVRKGWAAAAARGGIPLVIAQLRALAHQSAKKALEKTGQKGLENSVFRSVFEQIGKRLTQKSVSRAIPVVSGIIGAAFDTAQMDKIVAFADIFYQKRFILEKRMRQELRATSKHDVPDSQTTGTDNEENASPLDEKRSKRGGRARW</sequence>
<organism evidence="2 3">
    <name type="scientific">Bifidobacterium pseudolongum subsp. globosum</name>
    <dbReference type="NCBI Taxonomy" id="1690"/>
    <lineage>
        <taxon>Bacteria</taxon>
        <taxon>Bacillati</taxon>
        <taxon>Actinomycetota</taxon>
        <taxon>Actinomycetes</taxon>
        <taxon>Bifidobacteriales</taxon>
        <taxon>Bifidobacteriaceae</taxon>
        <taxon>Bifidobacterium</taxon>
    </lineage>
</organism>
<evidence type="ECO:0000256" key="1">
    <source>
        <dbReference type="SAM" id="MobiDB-lite"/>
    </source>
</evidence>
<dbReference type="Pfam" id="PF12787">
    <property type="entry name" value="EcsC"/>
    <property type="match status" value="1"/>
</dbReference>
<dbReference type="Proteomes" id="UP000233783">
    <property type="component" value="Unassembled WGS sequence"/>
</dbReference>
<dbReference type="EMBL" id="PCHB01000017">
    <property type="protein sequence ID" value="PKU94625.1"/>
    <property type="molecule type" value="Genomic_DNA"/>
</dbReference>
<comment type="caution">
    <text evidence="2">The sequence shown here is derived from an EMBL/GenBank/DDBJ whole genome shotgun (WGS) entry which is preliminary data.</text>
</comment>
<dbReference type="PANTHER" id="PTHR41260">
    <property type="entry name" value="PROTEIN ECSC"/>
    <property type="match status" value="1"/>
</dbReference>
<proteinExistence type="predicted"/>
<name>A0A2N3QRT9_9BIFI</name>
<protein>
    <submittedName>
        <fullName evidence="2">EcsC family protein</fullName>
    </submittedName>
</protein>
<feature type="region of interest" description="Disordered" evidence="1">
    <location>
        <begin position="339"/>
        <end position="376"/>
    </location>
</feature>
<accession>A0A2N3QRT9</accession>
<dbReference type="PANTHER" id="PTHR41260:SF1">
    <property type="entry name" value="PROTEIN ECSC"/>
    <property type="match status" value="1"/>
</dbReference>
<dbReference type="AlphaFoldDB" id="A0A2N3QRT9"/>
<evidence type="ECO:0000313" key="3">
    <source>
        <dbReference type="Proteomes" id="UP000233783"/>
    </source>
</evidence>
<gene>
    <name evidence="2" type="ORF">CQR56_1529</name>
</gene>
<reference evidence="2 3" key="1">
    <citation type="submission" date="2017-10" db="EMBL/GenBank/DDBJ databases">
        <title>Bifidobacterium genomics.</title>
        <authorList>
            <person name="Lugli G.A."/>
            <person name="Milani C."/>
            <person name="Mancabelli L."/>
        </authorList>
    </citation>
    <scope>NUCLEOTIDE SEQUENCE [LARGE SCALE GENOMIC DNA]</scope>
    <source>
        <strain evidence="2 3">1744B</strain>
    </source>
</reference>
<dbReference type="RefSeq" id="WP_101393824.1">
    <property type="nucleotide sequence ID" value="NZ_PCHB01000017.1"/>
</dbReference>
<dbReference type="InterPro" id="IPR024787">
    <property type="entry name" value="EcsC"/>
</dbReference>
<evidence type="ECO:0000313" key="2">
    <source>
        <dbReference type="EMBL" id="PKU94625.1"/>
    </source>
</evidence>